<feature type="region of interest" description="Disordered" evidence="1">
    <location>
        <begin position="40"/>
        <end position="59"/>
    </location>
</feature>
<reference evidence="3" key="2">
    <citation type="submission" date="2012-12" db="EMBL/GenBank/DDBJ databases">
        <authorList>
            <consortium name="WormBase Consortium"/>
            <person name="Ghedin E."/>
            <person name="Paulini M."/>
        </authorList>
    </citation>
    <scope>NUCLEOTIDE SEQUENCE</scope>
    <source>
        <strain evidence="3">FR3</strain>
    </source>
</reference>
<accession>A0A1I9G8V2</accession>
<dbReference type="Gene3D" id="3.30.710.10">
    <property type="entry name" value="Potassium Channel Kv1.1, Chain A"/>
    <property type="match status" value="2"/>
</dbReference>
<dbReference type="PANTHER" id="PTHR22743">
    <property type="entry name" value="MEPRIN/TRAF-LIKE MATH FAMILY-C.ELEGANS"/>
    <property type="match status" value="1"/>
</dbReference>
<organism evidence="3">
    <name type="scientific">Brugia malayi</name>
    <name type="common">Filarial nematode worm</name>
    <dbReference type="NCBI Taxonomy" id="6279"/>
    <lineage>
        <taxon>Eukaryota</taxon>
        <taxon>Metazoa</taxon>
        <taxon>Ecdysozoa</taxon>
        <taxon>Nematoda</taxon>
        <taxon>Chromadorea</taxon>
        <taxon>Rhabditida</taxon>
        <taxon>Spirurina</taxon>
        <taxon>Spiruromorpha</taxon>
        <taxon>Filarioidea</taxon>
        <taxon>Onchocercidae</taxon>
        <taxon>Brugia</taxon>
    </lineage>
</organism>
<dbReference type="SMART" id="SM00225">
    <property type="entry name" value="BTB"/>
    <property type="match status" value="2"/>
</dbReference>
<feature type="region of interest" description="Disordered" evidence="1">
    <location>
        <begin position="64"/>
        <end position="105"/>
    </location>
</feature>
<reference evidence="3" key="1">
    <citation type="journal article" date="2007" name="Science">
        <title>Draft genome of the filarial nematode parasite Brugia malayi.</title>
        <authorList>
            <person name="Ghedin E."/>
            <person name="Wang S."/>
            <person name="Spiro D."/>
            <person name="Caler E."/>
            <person name="Zhao Q."/>
            <person name="Crabtree J."/>
            <person name="Allen J.E."/>
            <person name="Delcher A.L."/>
            <person name="Guiliano D.B."/>
            <person name="Miranda-Saavedra D."/>
            <person name="Angiuoli S.V."/>
            <person name="Creasy T."/>
            <person name="Amedeo P."/>
            <person name="Haas B."/>
            <person name="El-Sayed N.M."/>
            <person name="Wortman J.R."/>
            <person name="Feldblyum T."/>
            <person name="Tallon L."/>
            <person name="Schatz M."/>
            <person name="Shumway M."/>
            <person name="Koo H."/>
            <person name="Salzberg S.L."/>
            <person name="Schobel S."/>
            <person name="Pertea M."/>
            <person name="Pop M."/>
            <person name="White O."/>
            <person name="Barton G.J."/>
            <person name="Carlow C.K."/>
            <person name="Crawford M.J."/>
            <person name="Daub J."/>
            <person name="Dimmic M.W."/>
            <person name="Estes C.F."/>
            <person name="Foster J.M."/>
            <person name="Ganatra M."/>
            <person name="Gregory W.F."/>
            <person name="Johnson N.M."/>
            <person name="Jin J."/>
            <person name="Komuniecki R."/>
            <person name="Korf I."/>
            <person name="Kumar S."/>
            <person name="Laney S."/>
            <person name="Li B.W."/>
            <person name="Li W."/>
            <person name="Lindblom T.H."/>
            <person name="Lustigman S."/>
            <person name="Ma D."/>
            <person name="Maina C.V."/>
            <person name="Martin D.M."/>
            <person name="McCarter J.P."/>
            <person name="McReynolds L."/>
            <person name="Mitreva M."/>
            <person name="Nutman T.B."/>
            <person name="Parkinson J."/>
            <person name="Peregrin-Alvarez J.M."/>
            <person name="Poole C."/>
            <person name="Ren Q."/>
            <person name="Saunders L."/>
            <person name="Sluder A.E."/>
            <person name="Smith K."/>
            <person name="Stanke M."/>
            <person name="Unnasch T.R."/>
            <person name="Ware J."/>
            <person name="Wei A.D."/>
            <person name="Weil G."/>
            <person name="Williams D.J."/>
            <person name="Zhang Y."/>
            <person name="Williams S.A."/>
            <person name="Fraser-Liggett C."/>
            <person name="Slatko B."/>
            <person name="Blaxter M.L."/>
            <person name="Scott A.L."/>
        </authorList>
    </citation>
    <scope>NUCLEOTIDE SEQUENCE</scope>
    <source>
        <strain evidence="3">FR3</strain>
    </source>
</reference>
<evidence type="ECO:0000256" key="1">
    <source>
        <dbReference type="SAM" id="MobiDB-lite"/>
    </source>
</evidence>
<dbReference type="InterPro" id="IPR011333">
    <property type="entry name" value="SKP1/BTB/POZ_sf"/>
</dbReference>
<dbReference type="SUPFAM" id="SSF54695">
    <property type="entry name" value="POZ domain"/>
    <property type="match status" value="2"/>
</dbReference>
<dbReference type="PANTHER" id="PTHR22743:SF171">
    <property type="entry name" value="BTB DOMAIN-CONTAINING PROTEIN"/>
    <property type="match status" value="1"/>
</dbReference>
<feature type="compositionally biased region" description="Polar residues" evidence="1">
    <location>
        <begin position="78"/>
        <end position="90"/>
    </location>
</feature>
<dbReference type="PROSITE" id="PS50097">
    <property type="entry name" value="BTB"/>
    <property type="match status" value="2"/>
</dbReference>
<dbReference type="InterPro" id="IPR052664">
    <property type="entry name" value="BTB-MATH_domain_protein"/>
</dbReference>
<sequence>ETHRWDIRPSHQSDIVHPYKELITSEQLNPIHDDMINKHNETFDSLSNPTDNWEHRSSASLISNKRKEFNFNKKGTSRPRSSSPQKTPRTSPDDVSKKSRSKSPIKRFPQISETLNYLTSRCQLGGCSATIIVQDTKFLVCKHQLSHVSDYFRALFSANKPAAVSAAGAGGACSSSCDEFAVVVSSFKHPPPAVQFKWFLESAIQTAAFTDITDDTLETCMRLSKRFRAKYLEMKCAKYIQDNVSKRTPMVALCWLNWVLKHKFDRITHDACLPCVAAASVQCLEEHRNLISERLLADLLAAKLRTLYDQAVTVFQTIHSMDHFYVDVAKCPTCGRQREQGKETHRWDIRPSHQSDIVHPYKELITSEQLNPIHDDMINKHNETFDSLSNPTDNWEHRSSASLISNKRKEFNFNKKGTSRPRSSSPQKTPRTSPDDVSKKSRSKSPIKRFPQISETLNYLTSRCQLGGCSATIIVQDTKFLVCKHQLSHVSDYFRALFSANKPAAVSAAGAGGACSSSCDEFAVVVSSFKHPPPAVQFKWFLESAIQTAAFTDITDDTLETCMRLSKRFRAKYLEMKCAKYIQDNVSKRTPMVALCWLNWVLKHKFDRITHDACLPCVAAASVQCLEEHRNLISERLLADLLAAKLRTLYDQVATSKLY</sequence>
<evidence type="ECO:0000259" key="2">
    <source>
        <dbReference type="PROSITE" id="PS50097"/>
    </source>
</evidence>
<feature type="region of interest" description="Disordered" evidence="1">
    <location>
        <begin position="382"/>
        <end position="401"/>
    </location>
</feature>
<feature type="compositionally biased region" description="Polar residues" evidence="1">
    <location>
        <begin position="420"/>
        <end position="432"/>
    </location>
</feature>
<protein>
    <submittedName>
        <fullName evidence="3">Bm8516</fullName>
    </submittedName>
</protein>
<evidence type="ECO:0000313" key="3">
    <source>
        <dbReference type="EMBL" id="CDQ06746.1"/>
    </source>
</evidence>
<name>A0A1I9G8V2_BRUMA</name>
<feature type="non-terminal residue" evidence="3">
    <location>
        <position position="1"/>
    </location>
</feature>
<dbReference type="InterPro" id="IPR000210">
    <property type="entry name" value="BTB/POZ_dom"/>
</dbReference>
<feature type="domain" description="BTB" evidence="2">
    <location>
        <begin position="127"/>
        <end position="159"/>
    </location>
</feature>
<proteinExistence type="predicted"/>
<feature type="domain" description="BTB" evidence="2">
    <location>
        <begin position="469"/>
        <end position="501"/>
    </location>
</feature>
<dbReference type="EMBL" id="LN856390">
    <property type="protein sequence ID" value="CDQ06746.1"/>
    <property type="molecule type" value="Genomic_DNA"/>
</dbReference>
<feature type="region of interest" description="Disordered" evidence="1">
    <location>
        <begin position="406"/>
        <end position="447"/>
    </location>
</feature>
<gene>
    <name evidence="3" type="primary">Bm8516</name>
    <name evidence="3" type="ORF">BM_Bm8516</name>
</gene>
<dbReference type="AlphaFoldDB" id="A0A1I9G8V2"/>